<dbReference type="Proteomes" id="UP001165378">
    <property type="component" value="Unassembled WGS sequence"/>
</dbReference>
<comment type="caution">
    <text evidence="2">The sequence shown here is derived from an EMBL/GenBank/DDBJ whole genome shotgun (WGS) entry which is preliminary data.</text>
</comment>
<protein>
    <submittedName>
        <fullName evidence="2">Uncharacterized protein</fullName>
    </submittedName>
</protein>
<sequence>MPLDELRDLLLRRRCPMEVRDLVWAHLVTQARTYGGDWTTACIGMALPGLAPVCRWMGARFPGAPDDVHAEVLAGFLRGLASTDLDRPGIVARLRWTAFRAGHAALLEALAAPMPVMSGFRSLPPPVPWGHPDLVLARAVRREVISRTEADLIGTTRLDKDSIADWADRNRTTLAAAYKARNRAEQRLVLFLRDESQDTNPDDPVAAQVQAELAPTTSCGADRTGTRGRRARVAVDPRAVPLEESHET</sequence>
<name>A0AA41Q444_9ACTN</name>
<dbReference type="RefSeq" id="WP_235055854.1">
    <property type="nucleotide sequence ID" value="NZ_JAKFHA010000021.1"/>
</dbReference>
<proteinExistence type="predicted"/>
<feature type="region of interest" description="Disordered" evidence="1">
    <location>
        <begin position="211"/>
        <end position="248"/>
    </location>
</feature>
<dbReference type="AlphaFoldDB" id="A0AA41Q444"/>
<reference evidence="2" key="1">
    <citation type="submission" date="2022-01" db="EMBL/GenBank/DDBJ databases">
        <title>Genome-Based Taxonomic Classification of the Phylum Actinobacteria.</title>
        <authorList>
            <person name="Gao Y."/>
        </authorList>
    </citation>
    <scope>NUCLEOTIDE SEQUENCE</scope>
    <source>
        <strain evidence="2">KLBMP 8922</strain>
    </source>
</reference>
<evidence type="ECO:0000313" key="3">
    <source>
        <dbReference type="Proteomes" id="UP001165378"/>
    </source>
</evidence>
<accession>A0AA41Q444</accession>
<dbReference type="EMBL" id="JAKFHA010000021">
    <property type="protein sequence ID" value="MCF2531188.1"/>
    <property type="molecule type" value="Genomic_DNA"/>
</dbReference>
<evidence type="ECO:0000256" key="1">
    <source>
        <dbReference type="SAM" id="MobiDB-lite"/>
    </source>
</evidence>
<evidence type="ECO:0000313" key="2">
    <source>
        <dbReference type="EMBL" id="MCF2531188.1"/>
    </source>
</evidence>
<keyword evidence="3" id="KW-1185">Reference proteome</keyword>
<organism evidence="2 3">
    <name type="scientific">Yinghuangia soli</name>
    <dbReference type="NCBI Taxonomy" id="2908204"/>
    <lineage>
        <taxon>Bacteria</taxon>
        <taxon>Bacillati</taxon>
        <taxon>Actinomycetota</taxon>
        <taxon>Actinomycetes</taxon>
        <taxon>Kitasatosporales</taxon>
        <taxon>Streptomycetaceae</taxon>
        <taxon>Yinghuangia</taxon>
    </lineage>
</organism>
<gene>
    <name evidence="2" type="ORF">LZ495_28770</name>
</gene>